<organism evidence="2 3">
    <name type="scientific">Acetohalobium arabaticum (strain ATCC 49924 / DSM 5501 / Z-7288)</name>
    <dbReference type="NCBI Taxonomy" id="574087"/>
    <lineage>
        <taxon>Bacteria</taxon>
        <taxon>Bacillati</taxon>
        <taxon>Bacillota</taxon>
        <taxon>Clostridia</taxon>
        <taxon>Halanaerobiales</taxon>
        <taxon>Halobacteroidaceae</taxon>
        <taxon>Acetohalobium</taxon>
    </lineage>
</organism>
<dbReference type="RefSeq" id="WP_013277721.1">
    <property type="nucleotide sequence ID" value="NC_014378.1"/>
</dbReference>
<feature type="transmembrane region" description="Helical" evidence="1">
    <location>
        <begin position="60"/>
        <end position="87"/>
    </location>
</feature>
<reference evidence="2 3" key="1">
    <citation type="journal article" date="2010" name="Stand. Genomic Sci.">
        <title>Complete genome sequence of Acetohalobium arabaticum type strain (Z-7288).</title>
        <authorList>
            <person name="Sikorski J."/>
            <person name="Lapidus A."/>
            <person name="Chertkov O."/>
            <person name="Lucas S."/>
            <person name="Copeland A."/>
            <person name="Glavina Del Rio T."/>
            <person name="Nolan M."/>
            <person name="Tice H."/>
            <person name="Cheng J.F."/>
            <person name="Han C."/>
            <person name="Brambilla E."/>
            <person name="Pitluck S."/>
            <person name="Liolios K."/>
            <person name="Ivanova N."/>
            <person name="Mavromatis K."/>
            <person name="Mikhailova N."/>
            <person name="Pati A."/>
            <person name="Bruce D."/>
            <person name="Detter C."/>
            <person name="Tapia R."/>
            <person name="Goodwin L."/>
            <person name="Chen A."/>
            <person name="Palaniappan K."/>
            <person name="Land M."/>
            <person name="Hauser L."/>
            <person name="Chang Y.J."/>
            <person name="Jeffries C.D."/>
            <person name="Rohde M."/>
            <person name="Goker M."/>
            <person name="Spring S."/>
            <person name="Woyke T."/>
            <person name="Bristow J."/>
            <person name="Eisen J.A."/>
            <person name="Markowitz V."/>
            <person name="Hugenholtz P."/>
            <person name="Kyrpides N.C."/>
            <person name="Klenk H.P."/>
        </authorList>
    </citation>
    <scope>NUCLEOTIDE SEQUENCE [LARGE SCALE GENOMIC DNA]</scope>
    <source>
        <strain evidence="3">ATCC 49924 / DSM 5501 / Z-7288</strain>
    </source>
</reference>
<evidence type="ECO:0000256" key="1">
    <source>
        <dbReference type="SAM" id="Phobius"/>
    </source>
</evidence>
<dbReference type="InterPro" id="IPR005642">
    <property type="entry name" value="LysO"/>
</dbReference>
<gene>
    <name evidence="2" type="ordered locus">Acear_0735</name>
</gene>
<dbReference type="AlphaFoldDB" id="D9QVL6"/>
<accession>D9QVL6</accession>
<keyword evidence="1" id="KW-0812">Transmembrane</keyword>
<dbReference type="PANTHER" id="PTHR35804">
    <property type="entry name" value="LYSINE EXPORTER LYSO"/>
    <property type="match status" value="1"/>
</dbReference>
<keyword evidence="1" id="KW-1133">Transmembrane helix</keyword>
<dbReference type="PANTHER" id="PTHR35804:SF1">
    <property type="entry name" value="LYSINE EXPORTER LYSO"/>
    <property type="match status" value="1"/>
</dbReference>
<feature type="transmembrane region" description="Helical" evidence="1">
    <location>
        <begin position="173"/>
        <end position="196"/>
    </location>
</feature>
<keyword evidence="3" id="KW-1185">Reference proteome</keyword>
<dbReference type="GO" id="GO:0015661">
    <property type="term" value="F:L-lysine efflux transmembrane transporter activity"/>
    <property type="evidence" value="ECO:0007669"/>
    <property type="project" value="InterPro"/>
</dbReference>
<evidence type="ECO:0000313" key="2">
    <source>
        <dbReference type="EMBL" id="ADL12275.1"/>
    </source>
</evidence>
<sequence length="198" mass="21014">MTILIILSVVGGILAGQFFLPQQIASILDQTTMYFLALLLLGIGIDIGQKKEVITKIKKMGWRIILVPLMIGVGSIIGAILSGWLLALPLNESSAIGAGFGWYSLSGVLITEIYDVQIGSLAFLTNVFRELLAVILIPILAKRKTSLTLIAPGGATTMDTTLPLIVKSSTSKLGIIAFISGAVLSFLVPVLVPLLIKL</sequence>
<protein>
    <recommendedName>
        <fullName evidence="4">Lysine exporter LysO family protein</fullName>
    </recommendedName>
</protein>
<dbReference type="EMBL" id="CP002105">
    <property type="protein sequence ID" value="ADL12275.1"/>
    <property type="molecule type" value="Genomic_DNA"/>
</dbReference>
<dbReference type="OrthoDB" id="371078at2"/>
<dbReference type="HOGENOM" id="CLU_078428_1_0_9"/>
<dbReference type="KEGG" id="aar:Acear_0735"/>
<feature type="transmembrane region" description="Helical" evidence="1">
    <location>
        <begin position="93"/>
        <end position="114"/>
    </location>
</feature>
<keyword evidence="1" id="KW-0472">Membrane</keyword>
<dbReference type="Pfam" id="PF03956">
    <property type="entry name" value="Lys_export"/>
    <property type="match status" value="1"/>
</dbReference>
<proteinExistence type="predicted"/>
<feature type="transmembrane region" description="Helical" evidence="1">
    <location>
        <begin position="31"/>
        <end position="48"/>
    </location>
</feature>
<evidence type="ECO:0000313" key="3">
    <source>
        <dbReference type="Proteomes" id="UP000001661"/>
    </source>
</evidence>
<dbReference type="STRING" id="574087.Acear_0735"/>
<evidence type="ECO:0008006" key="4">
    <source>
        <dbReference type="Google" id="ProtNLM"/>
    </source>
</evidence>
<dbReference type="eggNOG" id="COG2431">
    <property type="taxonomic scope" value="Bacteria"/>
</dbReference>
<name>D9QVL6_ACEAZ</name>
<dbReference type="GO" id="GO:0005886">
    <property type="term" value="C:plasma membrane"/>
    <property type="evidence" value="ECO:0007669"/>
    <property type="project" value="TreeGrafter"/>
</dbReference>
<dbReference type="Proteomes" id="UP000001661">
    <property type="component" value="Chromosome"/>
</dbReference>